<dbReference type="RefSeq" id="WP_345730048.1">
    <property type="nucleotide sequence ID" value="NZ_BAAAYN010000028.1"/>
</dbReference>
<name>A0ABP6T0X2_9ACTN</name>
<feature type="region of interest" description="Disordered" evidence="1">
    <location>
        <begin position="135"/>
        <end position="155"/>
    </location>
</feature>
<proteinExistence type="predicted"/>
<dbReference type="Pfam" id="PF07811">
    <property type="entry name" value="TadE"/>
    <property type="match status" value="1"/>
</dbReference>
<sequence length="155" mass="16109">MTPPRLGPARRRVARPFRRGPRREAGSITVELTLLTPLVLLFVLLVVAAGRLADAQARIDQATYTAARAASLSRDPATATNTARESATAALDQPAACAALDVTVDTTAYTPGGSVTVHTTCVVNLADLTGLGLPGSRTLSSSSTSPLDRFRAVTP</sequence>
<evidence type="ECO:0000256" key="1">
    <source>
        <dbReference type="SAM" id="MobiDB-lite"/>
    </source>
</evidence>
<feature type="compositionally biased region" description="Low complexity" evidence="1">
    <location>
        <begin position="135"/>
        <end position="147"/>
    </location>
</feature>
<organism evidence="3 4">
    <name type="scientific">Cryptosporangium minutisporangium</name>
    <dbReference type="NCBI Taxonomy" id="113569"/>
    <lineage>
        <taxon>Bacteria</taxon>
        <taxon>Bacillati</taxon>
        <taxon>Actinomycetota</taxon>
        <taxon>Actinomycetes</taxon>
        <taxon>Cryptosporangiales</taxon>
        <taxon>Cryptosporangiaceae</taxon>
        <taxon>Cryptosporangium</taxon>
    </lineage>
</organism>
<evidence type="ECO:0000259" key="2">
    <source>
        <dbReference type="Pfam" id="PF07811"/>
    </source>
</evidence>
<dbReference type="EMBL" id="BAAAYN010000028">
    <property type="protein sequence ID" value="GAA3390324.1"/>
    <property type="molecule type" value="Genomic_DNA"/>
</dbReference>
<feature type="domain" description="TadE-like" evidence="2">
    <location>
        <begin position="26"/>
        <end position="68"/>
    </location>
</feature>
<comment type="caution">
    <text evidence="3">The sequence shown here is derived from an EMBL/GenBank/DDBJ whole genome shotgun (WGS) entry which is preliminary data.</text>
</comment>
<keyword evidence="4" id="KW-1185">Reference proteome</keyword>
<gene>
    <name evidence="3" type="ORF">GCM10020369_43850</name>
</gene>
<evidence type="ECO:0000313" key="4">
    <source>
        <dbReference type="Proteomes" id="UP001501676"/>
    </source>
</evidence>
<reference evidence="4" key="1">
    <citation type="journal article" date="2019" name="Int. J. Syst. Evol. Microbiol.">
        <title>The Global Catalogue of Microorganisms (GCM) 10K type strain sequencing project: providing services to taxonomists for standard genome sequencing and annotation.</title>
        <authorList>
            <consortium name="The Broad Institute Genomics Platform"/>
            <consortium name="The Broad Institute Genome Sequencing Center for Infectious Disease"/>
            <person name="Wu L."/>
            <person name="Ma J."/>
        </authorList>
    </citation>
    <scope>NUCLEOTIDE SEQUENCE [LARGE SCALE GENOMIC DNA]</scope>
    <source>
        <strain evidence="4">JCM 9458</strain>
    </source>
</reference>
<evidence type="ECO:0000313" key="3">
    <source>
        <dbReference type="EMBL" id="GAA3390324.1"/>
    </source>
</evidence>
<dbReference type="InterPro" id="IPR012495">
    <property type="entry name" value="TadE-like_dom"/>
</dbReference>
<protein>
    <recommendedName>
        <fullName evidence="2">TadE-like domain-containing protein</fullName>
    </recommendedName>
</protein>
<accession>A0ABP6T0X2</accession>
<dbReference type="Proteomes" id="UP001501676">
    <property type="component" value="Unassembled WGS sequence"/>
</dbReference>